<gene>
    <name evidence="1" type="ORF">GCM10017581_105910</name>
</gene>
<name>A0A9W6KW78_9ACTN</name>
<dbReference type="RefSeq" id="WP_271190453.1">
    <property type="nucleotide sequence ID" value="NZ_BSFP01000213.1"/>
</dbReference>
<accession>A0A9W6KW78</accession>
<dbReference type="AlphaFoldDB" id="A0A9W6KW78"/>
<keyword evidence="2" id="KW-1185">Reference proteome</keyword>
<sequence>MGVVLHAGGWRVQETVADLDNTGARTWHEVVPPWGGHDFVTTTELRRLLRAHGLDICDLRPVPPDRLGEFDDGCE</sequence>
<reference evidence="1" key="2">
    <citation type="submission" date="2023-01" db="EMBL/GenBank/DDBJ databases">
        <authorList>
            <person name="Sun Q."/>
            <person name="Evtushenko L."/>
        </authorList>
    </citation>
    <scope>NUCLEOTIDE SEQUENCE</scope>
    <source>
        <strain evidence="1">VKM Ac-1321</strain>
    </source>
</reference>
<organism evidence="1 2">
    <name type="scientific">Dactylosporangium matsuzakiense</name>
    <dbReference type="NCBI Taxonomy" id="53360"/>
    <lineage>
        <taxon>Bacteria</taxon>
        <taxon>Bacillati</taxon>
        <taxon>Actinomycetota</taxon>
        <taxon>Actinomycetes</taxon>
        <taxon>Micromonosporales</taxon>
        <taxon>Micromonosporaceae</taxon>
        <taxon>Dactylosporangium</taxon>
    </lineage>
</organism>
<evidence type="ECO:0000313" key="1">
    <source>
        <dbReference type="EMBL" id="GLL08813.1"/>
    </source>
</evidence>
<dbReference type="Proteomes" id="UP001143480">
    <property type="component" value="Unassembled WGS sequence"/>
</dbReference>
<dbReference type="EMBL" id="BSFP01000213">
    <property type="protein sequence ID" value="GLL08813.1"/>
    <property type="molecule type" value="Genomic_DNA"/>
</dbReference>
<proteinExistence type="predicted"/>
<protein>
    <submittedName>
        <fullName evidence="1">Uncharacterized protein</fullName>
    </submittedName>
</protein>
<comment type="caution">
    <text evidence="1">The sequence shown here is derived from an EMBL/GenBank/DDBJ whole genome shotgun (WGS) entry which is preliminary data.</text>
</comment>
<reference evidence="1" key="1">
    <citation type="journal article" date="2014" name="Int. J. Syst. Evol. Microbiol.">
        <title>Complete genome sequence of Corynebacterium casei LMG S-19264T (=DSM 44701T), isolated from a smear-ripened cheese.</title>
        <authorList>
            <consortium name="US DOE Joint Genome Institute (JGI-PGF)"/>
            <person name="Walter F."/>
            <person name="Albersmeier A."/>
            <person name="Kalinowski J."/>
            <person name="Ruckert C."/>
        </authorList>
    </citation>
    <scope>NUCLEOTIDE SEQUENCE</scope>
    <source>
        <strain evidence="1">VKM Ac-1321</strain>
    </source>
</reference>
<evidence type="ECO:0000313" key="2">
    <source>
        <dbReference type="Proteomes" id="UP001143480"/>
    </source>
</evidence>